<feature type="transmembrane region" description="Helical" evidence="1">
    <location>
        <begin position="59"/>
        <end position="81"/>
    </location>
</feature>
<organism evidence="2 3">
    <name type="scientific">Adineta ricciae</name>
    <name type="common">Rotifer</name>
    <dbReference type="NCBI Taxonomy" id="249248"/>
    <lineage>
        <taxon>Eukaryota</taxon>
        <taxon>Metazoa</taxon>
        <taxon>Spiralia</taxon>
        <taxon>Gnathifera</taxon>
        <taxon>Rotifera</taxon>
        <taxon>Eurotatoria</taxon>
        <taxon>Bdelloidea</taxon>
        <taxon>Adinetida</taxon>
        <taxon>Adinetidae</taxon>
        <taxon>Adineta</taxon>
    </lineage>
</organism>
<comment type="caution">
    <text evidence="2">The sequence shown here is derived from an EMBL/GenBank/DDBJ whole genome shotgun (WGS) entry which is preliminary data.</text>
</comment>
<accession>A0A814M9H3</accession>
<sequence length="99" mass="10899">MRCTHFVVYTPTDKTNPQQNELSLQGKVMKSTPFTPMGYAQGQLPGLSSEILGFDNASLLFYVGGGCLLLVLVFGIILCRLDVSAGDRRRAQYGIRIEN</sequence>
<keyword evidence="1" id="KW-1133">Transmembrane helix</keyword>
<reference evidence="2" key="1">
    <citation type="submission" date="2021-02" db="EMBL/GenBank/DDBJ databases">
        <authorList>
            <person name="Nowell W R."/>
        </authorList>
    </citation>
    <scope>NUCLEOTIDE SEQUENCE</scope>
</reference>
<keyword evidence="1" id="KW-0812">Transmembrane</keyword>
<name>A0A814M9H3_ADIRI</name>
<evidence type="ECO:0000313" key="2">
    <source>
        <dbReference type="EMBL" id="CAF1075853.1"/>
    </source>
</evidence>
<dbReference type="AlphaFoldDB" id="A0A814M9H3"/>
<gene>
    <name evidence="2" type="ORF">EDS130_LOCUS18691</name>
</gene>
<dbReference type="EMBL" id="CAJNOJ010000087">
    <property type="protein sequence ID" value="CAF1075853.1"/>
    <property type="molecule type" value="Genomic_DNA"/>
</dbReference>
<evidence type="ECO:0000313" key="3">
    <source>
        <dbReference type="Proteomes" id="UP000663852"/>
    </source>
</evidence>
<keyword evidence="1" id="KW-0472">Membrane</keyword>
<dbReference type="Proteomes" id="UP000663852">
    <property type="component" value="Unassembled WGS sequence"/>
</dbReference>
<evidence type="ECO:0000256" key="1">
    <source>
        <dbReference type="SAM" id="Phobius"/>
    </source>
</evidence>
<proteinExistence type="predicted"/>
<protein>
    <submittedName>
        <fullName evidence="2">Uncharacterized protein</fullName>
    </submittedName>
</protein>